<dbReference type="Pfam" id="PF09912">
    <property type="entry name" value="DUF2141"/>
    <property type="match status" value="1"/>
</dbReference>
<proteinExistence type="predicted"/>
<dbReference type="AlphaFoldDB" id="A0A1T4R413"/>
<dbReference type="Proteomes" id="UP000190092">
    <property type="component" value="Unassembled WGS sequence"/>
</dbReference>
<evidence type="ECO:0000313" key="1">
    <source>
        <dbReference type="EMBL" id="SKA10595.1"/>
    </source>
</evidence>
<dbReference type="EMBL" id="FUWJ01000004">
    <property type="protein sequence ID" value="SKA10595.1"/>
    <property type="molecule type" value="Genomic_DNA"/>
</dbReference>
<name>A0A1T4R413_9HYPH</name>
<keyword evidence="2" id="KW-1185">Reference proteome</keyword>
<organism evidence="1 2">
    <name type="scientific">Enhydrobacter aerosaccus</name>
    <dbReference type="NCBI Taxonomy" id="225324"/>
    <lineage>
        <taxon>Bacteria</taxon>
        <taxon>Pseudomonadati</taxon>
        <taxon>Pseudomonadota</taxon>
        <taxon>Alphaproteobacteria</taxon>
        <taxon>Hyphomicrobiales</taxon>
        <taxon>Enhydrobacter</taxon>
    </lineage>
</organism>
<sequence>MLDRNASLVAGLVLVSLLIWADAKVAVAAEVGVRVEGIKPGTGSLRVALYRDPDSFRREARAVAVLSVPARSNVAEVTFHQVPAGRYAVVAYHDGNDNKKLDLTLGMFPEEGWGLSNDPKVFGPPRFADSAFDVIEPNTTIAVPLHY</sequence>
<evidence type="ECO:0000313" key="2">
    <source>
        <dbReference type="Proteomes" id="UP000190092"/>
    </source>
</evidence>
<dbReference type="InterPro" id="IPR018673">
    <property type="entry name" value="DUF2141"/>
</dbReference>
<dbReference type="STRING" id="225324.SAMN02745126_03555"/>
<reference evidence="2" key="1">
    <citation type="submission" date="2017-02" db="EMBL/GenBank/DDBJ databases">
        <authorList>
            <person name="Varghese N."/>
            <person name="Submissions S."/>
        </authorList>
    </citation>
    <scope>NUCLEOTIDE SEQUENCE [LARGE SCALE GENOMIC DNA]</scope>
    <source>
        <strain evidence="2">ATCC 27094</strain>
    </source>
</reference>
<protein>
    <submittedName>
        <fullName evidence="1">Uncharacterized conserved protein, DUF2141 family</fullName>
    </submittedName>
</protein>
<dbReference type="RefSeq" id="WP_085935249.1">
    <property type="nucleotide sequence ID" value="NZ_FUWJ01000004.1"/>
</dbReference>
<dbReference type="OrthoDB" id="7189112at2"/>
<gene>
    <name evidence="1" type="ORF">SAMN02745126_03555</name>
</gene>
<accession>A0A1T4R413</accession>